<evidence type="ECO:0000256" key="9">
    <source>
        <dbReference type="ARBA" id="ARBA00022963"/>
    </source>
</evidence>
<dbReference type="GO" id="GO:0005576">
    <property type="term" value="C:extracellular region"/>
    <property type="evidence" value="ECO:0007669"/>
    <property type="project" value="UniProtKB-SubCell"/>
</dbReference>
<evidence type="ECO:0000256" key="2">
    <source>
        <dbReference type="ARBA" id="ARBA00003145"/>
    </source>
</evidence>
<evidence type="ECO:0000256" key="11">
    <source>
        <dbReference type="ARBA" id="ARBA00029594"/>
    </source>
</evidence>
<evidence type="ECO:0000256" key="1">
    <source>
        <dbReference type="ARBA" id="ARBA00000798"/>
    </source>
</evidence>
<evidence type="ECO:0000256" key="5">
    <source>
        <dbReference type="ARBA" id="ARBA00012027"/>
    </source>
</evidence>
<keyword evidence="14" id="KW-1185">Reference proteome</keyword>
<protein>
    <recommendedName>
        <fullName evidence="6">Phospholipase D</fullName>
        <ecNumber evidence="5">3.1.4.4</ecNumber>
    </recommendedName>
    <alternativeName>
        <fullName evidence="11">Choline phosphatase</fullName>
    </alternativeName>
</protein>
<dbReference type="PANTHER" id="PTHR43856">
    <property type="entry name" value="CARDIOLIPIN HYDROLASE"/>
    <property type="match status" value="1"/>
</dbReference>
<evidence type="ECO:0000256" key="4">
    <source>
        <dbReference type="ARBA" id="ARBA00008664"/>
    </source>
</evidence>
<evidence type="ECO:0000313" key="14">
    <source>
        <dbReference type="Proteomes" id="UP000637906"/>
    </source>
</evidence>
<evidence type="ECO:0000256" key="3">
    <source>
        <dbReference type="ARBA" id="ARBA00004613"/>
    </source>
</evidence>
<comment type="catalytic activity">
    <reaction evidence="1">
        <text>a 1,2-diacyl-sn-glycero-3-phosphocholine + H2O = a 1,2-diacyl-sn-glycero-3-phosphate + choline + H(+)</text>
        <dbReference type="Rhea" id="RHEA:14445"/>
        <dbReference type="ChEBI" id="CHEBI:15354"/>
        <dbReference type="ChEBI" id="CHEBI:15377"/>
        <dbReference type="ChEBI" id="CHEBI:15378"/>
        <dbReference type="ChEBI" id="CHEBI:57643"/>
        <dbReference type="ChEBI" id="CHEBI:58608"/>
        <dbReference type="EC" id="3.1.4.4"/>
    </reaction>
</comment>
<dbReference type="EMBL" id="BNGU01000012">
    <property type="protein sequence ID" value="GHM59406.1"/>
    <property type="molecule type" value="Genomic_DNA"/>
</dbReference>
<reference evidence="13 14" key="1">
    <citation type="journal article" date="2021" name="Microb. Ecol.">
        <title>Candidatus Mesenet longicola: Novel Endosymbionts of Brontispa longissima that Induce Cytoplasmic Incompatibility.</title>
        <authorList>
            <person name="Takano S."/>
            <person name="Gotoh Y."/>
            <person name="Hayashi T."/>
        </authorList>
    </citation>
    <scope>NUCLEOTIDE SEQUENCE [LARGE SCALE GENOMIC DNA]</scope>
    <source>
        <strain evidence="13">L5</strain>
    </source>
</reference>
<feature type="domain" description="PLD phosphodiesterase" evidence="12">
    <location>
        <begin position="95"/>
        <end position="122"/>
    </location>
</feature>
<name>A0A8J3HPD4_9RICK</name>
<evidence type="ECO:0000256" key="6">
    <source>
        <dbReference type="ARBA" id="ARBA00018392"/>
    </source>
</evidence>
<dbReference type="GO" id="GO:0006793">
    <property type="term" value="P:phosphorus metabolic process"/>
    <property type="evidence" value="ECO:0007669"/>
    <property type="project" value="UniProtKB-ARBA"/>
</dbReference>
<dbReference type="InterPro" id="IPR051406">
    <property type="entry name" value="PLD_domain"/>
</dbReference>
<dbReference type="AlphaFoldDB" id="A0A8J3HPD4"/>
<keyword evidence="8" id="KW-0378">Hydrolase</keyword>
<dbReference type="Gene3D" id="3.30.870.10">
    <property type="entry name" value="Endonuclease Chain A"/>
    <property type="match status" value="1"/>
</dbReference>
<gene>
    <name evidence="13" type="ORF">sL5_03990</name>
</gene>
<dbReference type="Pfam" id="PF13091">
    <property type="entry name" value="PLDc_2"/>
    <property type="match status" value="1"/>
</dbReference>
<evidence type="ECO:0000256" key="8">
    <source>
        <dbReference type="ARBA" id="ARBA00022801"/>
    </source>
</evidence>
<keyword evidence="9" id="KW-0442">Lipid degradation</keyword>
<dbReference type="SMART" id="SM00155">
    <property type="entry name" value="PLDc"/>
    <property type="match status" value="1"/>
</dbReference>
<sequence length="165" mass="18696">MRSYASTCPSVEVCFVPGENCTQEIVSMLDKAEKSILLQAYEFTSKPIVNGVIAAKKRGIDVQVILDKNQVKHKYSIPVVKELLSNEISVWIDNKPAIAHNKVMVIDNHKVITGSFNFTAAAQDRNAENLLTIDDEEVVKKYTENWYKRKEQSKPASIDVKVLWR</sequence>
<evidence type="ECO:0000259" key="12">
    <source>
        <dbReference type="PROSITE" id="PS50035"/>
    </source>
</evidence>
<dbReference type="EC" id="3.1.4.4" evidence="5"/>
<keyword evidence="7" id="KW-0964">Secreted</keyword>
<comment type="similarity">
    <text evidence="4">Belongs to the phospholipase D family.</text>
</comment>
<accession>A0A8J3HPD4</accession>
<comment type="subcellular location">
    <subcellularLocation>
        <location evidence="3">Secreted</location>
    </subcellularLocation>
</comment>
<evidence type="ECO:0000313" key="13">
    <source>
        <dbReference type="EMBL" id="GHM59406.1"/>
    </source>
</evidence>
<dbReference type="GO" id="GO:0016891">
    <property type="term" value="F:RNA endonuclease activity producing 5'-phosphomonoesters, hydrolytic mechanism"/>
    <property type="evidence" value="ECO:0007669"/>
    <property type="project" value="TreeGrafter"/>
</dbReference>
<keyword evidence="10" id="KW-0443">Lipid metabolism</keyword>
<dbReference type="GO" id="GO:0004630">
    <property type="term" value="F:phospholipase D activity"/>
    <property type="evidence" value="ECO:0007669"/>
    <property type="project" value="UniProtKB-EC"/>
</dbReference>
<evidence type="ECO:0000256" key="10">
    <source>
        <dbReference type="ARBA" id="ARBA00023098"/>
    </source>
</evidence>
<evidence type="ECO:0000256" key="7">
    <source>
        <dbReference type="ARBA" id="ARBA00022525"/>
    </source>
</evidence>
<dbReference type="PANTHER" id="PTHR43856:SF1">
    <property type="entry name" value="MITOCHONDRIAL CARDIOLIPIN HYDROLASE"/>
    <property type="match status" value="1"/>
</dbReference>
<dbReference type="GO" id="GO:0016042">
    <property type="term" value="P:lipid catabolic process"/>
    <property type="evidence" value="ECO:0007669"/>
    <property type="project" value="UniProtKB-KW"/>
</dbReference>
<proteinExistence type="inferred from homology"/>
<comment type="function">
    <text evidence="2">Could be a virulence factor.</text>
</comment>
<dbReference type="Proteomes" id="UP000637906">
    <property type="component" value="Unassembled WGS sequence"/>
</dbReference>
<dbReference type="PROSITE" id="PS50035">
    <property type="entry name" value="PLD"/>
    <property type="match status" value="1"/>
</dbReference>
<dbReference type="SUPFAM" id="SSF56024">
    <property type="entry name" value="Phospholipase D/nuclease"/>
    <property type="match status" value="1"/>
</dbReference>
<dbReference type="CDD" id="cd09170">
    <property type="entry name" value="PLDc_Nuc"/>
    <property type="match status" value="1"/>
</dbReference>
<dbReference type="InterPro" id="IPR001736">
    <property type="entry name" value="PLipase_D/transphosphatidylase"/>
</dbReference>
<dbReference type="InterPro" id="IPR025202">
    <property type="entry name" value="PLD-like_dom"/>
</dbReference>
<organism evidence="13 14">
    <name type="scientific">Candidatus Mesenet longicola</name>
    <dbReference type="NCBI Taxonomy" id="1892558"/>
    <lineage>
        <taxon>Bacteria</taxon>
        <taxon>Pseudomonadati</taxon>
        <taxon>Pseudomonadota</taxon>
        <taxon>Alphaproteobacteria</taxon>
        <taxon>Rickettsiales</taxon>
        <taxon>Anaplasmataceae</taxon>
        <taxon>Candidatus Mesenet</taxon>
    </lineage>
</organism>
<comment type="caution">
    <text evidence="13">The sequence shown here is derived from an EMBL/GenBank/DDBJ whole genome shotgun (WGS) entry which is preliminary data.</text>
</comment>